<dbReference type="AlphaFoldDB" id="A0A445K9N2"/>
<reference evidence="4 5" key="1">
    <citation type="submission" date="2018-09" db="EMBL/GenBank/DDBJ databases">
        <title>A high-quality reference genome of wild soybean provides a powerful tool to mine soybean genomes.</title>
        <authorList>
            <person name="Xie M."/>
            <person name="Chung C.Y.L."/>
            <person name="Li M.-W."/>
            <person name="Wong F.-L."/>
            <person name="Chan T.-F."/>
            <person name="Lam H.-M."/>
        </authorList>
    </citation>
    <scope>NUCLEOTIDE SEQUENCE [LARGE SCALE GENOMIC DNA]</scope>
    <source>
        <strain evidence="5">cv. W05</strain>
        <tissue evidence="4">Hypocotyl of etiolated seedlings</tissue>
    </source>
</reference>
<dbReference type="Pfam" id="PF12854">
    <property type="entry name" value="PPR_1"/>
    <property type="match status" value="1"/>
</dbReference>
<feature type="repeat" description="PPR" evidence="3">
    <location>
        <begin position="196"/>
        <end position="230"/>
    </location>
</feature>
<sequence>MLVKKKKNVSQKKQSESIEPDVVLYTILIRGLSREGRVGEAGKMLGEMTQRGLVPDVVCYNEIIKGLCNLEKLGCFPSAVTFNALMHGLCKAGKLEEAHLLLYKMEIGRSPSLFFWLSQGSDQVLDTVSLQKKVEQMCEAGQLVDAYKLLTQVACSGVMPDIVTYNVLINGFCKAANINGALKFFKDMQNKGFSPNSVTYGTLIDGLFRIGREEDAFKIREHMLKHGCEPSFEVYRALMTWLCRKRKVSQAFRLYLEYLKNLRGREDDSINALEQCFVRGKVEQAFQGLLELDFRLRDFALAPYTILLIGFCQAEKVDEASVIFSVLDKFNININPTSCVFLIRGLSEKGRLDDAVNIFLYTLDRCFKLKSSVCEQLLNHLNLSQDKKECAIDLVHRMKSAGYLLNSLFSQNTLCTEQDKQ</sequence>
<dbReference type="Proteomes" id="UP000289340">
    <property type="component" value="Chromosome 6"/>
</dbReference>
<name>A0A445K9N2_GLYSO</name>
<dbReference type="PANTHER" id="PTHR46128:SF73">
    <property type="entry name" value="CRIB DOMAIN-CONTAINING PROTEIN"/>
    <property type="match status" value="1"/>
</dbReference>
<dbReference type="InterPro" id="IPR050872">
    <property type="entry name" value="PPR_P_subfamily"/>
</dbReference>
<dbReference type="InterPro" id="IPR002885">
    <property type="entry name" value="PPR_rpt"/>
</dbReference>
<feature type="repeat" description="PPR" evidence="3">
    <location>
        <begin position="21"/>
        <end position="55"/>
    </location>
</feature>
<evidence type="ECO:0000256" key="2">
    <source>
        <dbReference type="ARBA" id="ARBA00022737"/>
    </source>
</evidence>
<comment type="similarity">
    <text evidence="1">Belongs to the PPR family. P subfamily.</text>
</comment>
<evidence type="ECO:0000313" key="4">
    <source>
        <dbReference type="EMBL" id="RZC07522.1"/>
    </source>
</evidence>
<proteinExistence type="inferred from homology"/>
<gene>
    <name evidence="4" type="ORF">D0Y65_014694</name>
</gene>
<evidence type="ECO:0000256" key="1">
    <source>
        <dbReference type="ARBA" id="ARBA00007626"/>
    </source>
</evidence>
<organism evidence="4 5">
    <name type="scientific">Glycine soja</name>
    <name type="common">Wild soybean</name>
    <dbReference type="NCBI Taxonomy" id="3848"/>
    <lineage>
        <taxon>Eukaryota</taxon>
        <taxon>Viridiplantae</taxon>
        <taxon>Streptophyta</taxon>
        <taxon>Embryophyta</taxon>
        <taxon>Tracheophyta</taxon>
        <taxon>Spermatophyta</taxon>
        <taxon>Magnoliopsida</taxon>
        <taxon>eudicotyledons</taxon>
        <taxon>Gunneridae</taxon>
        <taxon>Pentapetalae</taxon>
        <taxon>rosids</taxon>
        <taxon>fabids</taxon>
        <taxon>Fabales</taxon>
        <taxon>Fabaceae</taxon>
        <taxon>Papilionoideae</taxon>
        <taxon>50 kb inversion clade</taxon>
        <taxon>NPAAA clade</taxon>
        <taxon>indigoferoid/millettioid clade</taxon>
        <taxon>Phaseoleae</taxon>
        <taxon>Glycine</taxon>
        <taxon>Glycine subgen. Soja</taxon>
    </lineage>
</organism>
<accession>A0A445K9N2</accession>
<dbReference type="Pfam" id="PF13041">
    <property type="entry name" value="PPR_2"/>
    <property type="match status" value="2"/>
</dbReference>
<evidence type="ECO:0000313" key="5">
    <source>
        <dbReference type="Proteomes" id="UP000289340"/>
    </source>
</evidence>
<comment type="caution">
    <text evidence="4">The sequence shown here is derived from an EMBL/GenBank/DDBJ whole genome shotgun (WGS) entry which is preliminary data.</text>
</comment>
<feature type="repeat" description="PPR" evidence="3">
    <location>
        <begin position="161"/>
        <end position="195"/>
    </location>
</feature>
<protein>
    <submittedName>
        <fullName evidence="4">Pentatricopeptide repeat-containing protein</fullName>
    </submittedName>
</protein>
<dbReference type="EMBL" id="QZWG01000006">
    <property type="protein sequence ID" value="RZC07522.1"/>
    <property type="molecule type" value="Genomic_DNA"/>
</dbReference>
<keyword evidence="5" id="KW-1185">Reference proteome</keyword>
<dbReference type="NCBIfam" id="TIGR00756">
    <property type="entry name" value="PPR"/>
    <property type="match status" value="4"/>
</dbReference>
<dbReference type="PROSITE" id="PS51375">
    <property type="entry name" value="PPR"/>
    <property type="match status" value="4"/>
</dbReference>
<keyword evidence="2" id="KW-0677">Repeat</keyword>
<dbReference type="InterPro" id="IPR011990">
    <property type="entry name" value="TPR-like_helical_dom_sf"/>
</dbReference>
<evidence type="ECO:0000256" key="3">
    <source>
        <dbReference type="PROSITE-ProRule" id="PRU00708"/>
    </source>
</evidence>
<feature type="repeat" description="PPR" evidence="3">
    <location>
        <begin position="78"/>
        <end position="112"/>
    </location>
</feature>
<dbReference type="PANTHER" id="PTHR46128">
    <property type="entry name" value="MITOCHONDRIAL GROUP I INTRON SPLICING FACTOR CCM1"/>
    <property type="match status" value="1"/>
</dbReference>
<dbReference type="Gene3D" id="1.25.40.10">
    <property type="entry name" value="Tetratricopeptide repeat domain"/>
    <property type="match status" value="4"/>
</dbReference>
<dbReference type="Pfam" id="PF01535">
    <property type="entry name" value="PPR"/>
    <property type="match status" value="2"/>
</dbReference>